<dbReference type="RefSeq" id="WP_166652793.1">
    <property type="nucleotide sequence ID" value="NZ_FXXP01000003.1"/>
</dbReference>
<dbReference type="Pfam" id="PF09601">
    <property type="entry name" value="DUF2459"/>
    <property type="match status" value="1"/>
</dbReference>
<gene>
    <name evidence="1" type="ORF">TRP8649_03950</name>
</gene>
<evidence type="ECO:0000313" key="2">
    <source>
        <dbReference type="Proteomes" id="UP000225972"/>
    </source>
</evidence>
<protein>
    <recommendedName>
        <fullName evidence="3">DUF2459 domain-containing protein</fullName>
    </recommendedName>
</protein>
<reference evidence="2" key="1">
    <citation type="submission" date="2017-05" db="EMBL/GenBank/DDBJ databases">
        <authorList>
            <person name="Rodrigo-Torres L."/>
            <person name="Arahal R. D."/>
            <person name="Lucena T."/>
        </authorList>
    </citation>
    <scope>NUCLEOTIDE SEQUENCE [LARGE SCALE GENOMIC DNA]</scope>
    <source>
        <strain evidence="2">CECT 8649</strain>
    </source>
</reference>
<evidence type="ECO:0000313" key="1">
    <source>
        <dbReference type="EMBL" id="SMX29811.1"/>
    </source>
</evidence>
<evidence type="ECO:0008006" key="3">
    <source>
        <dbReference type="Google" id="ProtNLM"/>
    </source>
</evidence>
<dbReference type="EMBL" id="FXXP01000003">
    <property type="protein sequence ID" value="SMX29811.1"/>
    <property type="molecule type" value="Genomic_DNA"/>
</dbReference>
<organism evidence="1 2">
    <name type="scientific">Pelagimonas phthalicica</name>
    <dbReference type="NCBI Taxonomy" id="1037362"/>
    <lineage>
        <taxon>Bacteria</taxon>
        <taxon>Pseudomonadati</taxon>
        <taxon>Pseudomonadota</taxon>
        <taxon>Alphaproteobacteria</taxon>
        <taxon>Rhodobacterales</taxon>
        <taxon>Roseobacteraceae</taxon>
        <taxon>Pelagimonas</taxon>
    </lineage>
</organism>
<sequence length="200" mass="21876">MPVLYLFAAGVGAVWPNGQSGGGQGNVIVHLVPGPIHYDFLLPADERTRAVFGFSDAAQHPGARWVVVGWGARGFYTATGDYTDLRADVIWQAATGDQSVMRIDVAGKLPKEVTRRVLHLTEAEYERLLTVIRGEFAEKRPIAGAGLSATDQFFAARGRFHLFRTCNVWVAEVMAQAGLRFGRWTPAPFAVTLSAWIFQG</sequence>
<accession>A0A238JGJ3</accession>
<dbReference type="AlphaFoldDB" id="A0A238JGJ3"/>
<name>A0A238JGJ3_9RHOB</name>
<dbReference type="Proteomes" id="UP000225972">
    <property type="component" value="Unassembled WGS sequence"/>
</dbReference>
<dbReference type="InterPro" id="IPR011727">
    <property type="entry name" value="CHP02117"/>
</dbReference>
<proteinExistence type="predicted"/>
<keyword evidence="2" id="KW-1185">Reference proteome</keyword>